<accession>A0AAE9F0Z8</accession>
<keyword evidence="12" id="KW-1185">Reference proteome</keyword>
<keyword evidence="8" id="KW-1133">Transmembrane helix</keyword>
<evidence type="ECO:0000256" key="2">
    <source>
        <dbReference type="ARBA" id="ARBA00009995"/>
    </source>
</evidence>
<dbReference type="SUPFAM" id="SSF53756">
    <property type="entry name" value="UDP-Glycosyltransferase/glycogen phosphorylase"/>
    <property type="match status" value="1"/>
</dbReference>
<protein>
    <recommendedName>
        <fullName evidence="3">glucuronosyltransferase</fullName>
        <ecNumber evidence="3">2.4.1.17</ecNumber>
    </recommendedName>
</protein>
<reference evidence="11 12" key="1">
    <citation type="submission" date="2022-04" db="EMBL/GenBank/DDBJ databases">
        <title>Chromosome-level reference genomes for two strains of Caenorhabditis briggsae: an improved platform for comparative genomics.</title>
        <authorList>
            <person name="Stevens L."/>
            <person name="Andersen E."/>
        </authorList>
    </citation>
    <scope>NUCLEOTIDE SEQUENCE [LARGE SCALE GENOMIC DNA]</scope>
    <source>
        <strain evidence="11">VX34</strain>
        <tissue evidence="11">Whole-organism</tissue>
    </source>
</reference>
<evidence type="ECO:0000256" key="1">
    <source>
        <dbReference type="ARBA" id="ARBA00004167"/>
    </source>
</evidence>
<dbReference type="GO" id="GO:0015020">
    <property type="term" value="F:glucuronosyltransferase activity"/>
    <property type="evidence" value="ECO:0007669"/>
    <property type="project" value="UniProtKB-EC"/>
</dbReference>
<dbReference type="PANTHER" id="PTHR48043:SF127">
    <property type="entry name" value="GLUCURONOSYLTRANSFERASE"/>
    <property type="match status" value="1"/>
</dbReference>
<dbReference type="Proteomes" id="UP000829354">
    <property type="component" value="Chromosome V"/>
</dbReference>
<dbReference type="InterPro" id="IPR050271">
    <property type="entry name" value="UDP-glycosyltransferase"/>
</dbReference>
<evidence type="ECO:0000256" key="8">
    <source>
        <dbReference type="ARBA" id="ARBA00022989"/>
    </source>
</evidence>
<dbReference type="Gene3D" id="3.40.50.2000">
    <property type="entry name" value="Glycogen Phosphorylase B"/>
    <property type="match status" value="1"/>
</dbReference>
<evidence type="ECO:0000256" key="7">
    <source>
        <dbReference type="ARBA" id="ARBA00022729"/>
    </source>
</evidence>
<dbReference type="FunFam" id="3.40.50.2000:FF:000038">
    <property type="entry name" value="UDP-GlucuronosylTransferase"/>
    <property type="match status" value="1"/>
</dbReference>
<dbReference type="PANTHER" id="PTHR48043">
    <property type="entry name" value="EG:EG0003.4 PROTEIN-RELATED"/>
    <property type="match status" value="1"/>
</dbReference>
<sequence>MLEELQWIEKAENVGPLPEEYEKILQERESTFLVSFGSLVRSFEMPENFKAGLIKMFESLPDVTFIWKYEKGDAEFEKRLPKNVHLKKWVPQPALLSDKRMKVFVTHGGLGSTMEIAYTGKPALIFPIFGDQYQNARMLARHG</sequence>
<dbReference type="Pfam" id="PF00201">
    <property type="entry name" value="UDPGT"/>
    <property type="match status" value="1"/>
</dbReference>
<organism evidence="11 12">
    <name type="scientific">Caenorhabditis briggsae</name>
    <dbReference type="NCBI Taxonomy" id="6238"/>
    <lineage>
        <taxon>Eukaryota</taxon>
        <taxon>Metazoa</taxon>
        <taxon>Ecdysozoa</taxon>
        <taxon>Nematoda</taxon>
        <taxon>Chromadorea</taxon>
        <taxon>Rhabditida</taxon>
        <taxon>Rhabditina</taxon>
        <taxon>Rhabditomorpha</taxon>
        <taxon>Rhabditoidea</taxon>
        <taxon>Rhabditidae</taxon>
        <taxon>Peloderinae</taxon>
        <taxon>Caenorhabditis</taxon>
    </lineage>
</organism>
<dbReference type="EC" id="2.4.1.17" evidence="3"/>
<dbReference type="AlphaFoldDB" id="A0AAE9F0Z8"/>
<keyword evidence="9" id="KW-0472">Membrane</keyword>
<comment type="similarity">
    <text evidence="2">Belongs to the UDP-glycosyltransferase family.</text>
</comment>
<name>A0AAE9F0Z8_CAEBR</name>
<dbReference type="CDD" id="cd03784">
    <property type="entry name" value="GT1_Gtf-like"/>
    <property type="match status" value="1"/>
</dbReference>
<keyword evidence="4" id="KW-0328">Glycosyltransferase</keyword>
<evidence type="ECO:0000256" key="3">
    <source>
        <dbReference type="ARBA" id="ARBA00012544"/>
    </source>
</evidence>
<evidence type="ECO:0000256" key="9">
    <source>
        <dbReference type="ARBA" id="ARBA00023136"/>
    </source>
</evidence>
<evidence type="ECO:0000313" key="12">
    <source>
        <dbReference type="Proteomes" id="UP000829354"/>
    </source>
</evidence>
<evidence type="ECO:0000256" key="4">
    <source>
        <dbReference type="ARBA" id="ARBA00022676"/>
    </source>
</evidence>
<comment type="subcellular location">
    <subcellularLocation>
        <location evidence="1">Membrane</location>
        <topology evidence="1">Single-pass membrane protein</topology>
    </subcellularLocation>
</comment>
<gene>
    <name evidence="11" type="ORF">L5515_006185</name>
</gene>
<evidence type="ECO:0000256" key="6">
    <source>
        <dbReference type="ARBA" id="ARBA00022692"/>
    </source>
</evidence>
<keyword evidence="5" id="KW-0808">Transferase</keyword>
<proteinExistence type="inferred from homology"/>
<keyword evidence="6" id="KW-0812">Transmembrane</keyword>
<comment type="catalytic activity">
    <reaction evidence="10">
        <text>glucuronate acceptor + UDP-alpha-D-glucuronate = acceptor beta-D-glucuronoside + UDP + H(+)</text>
        <dbReference type="Rhea" id="RHEA:21032"/>
        <dbReference type="ChEBI" id="CHEBI:15378"/>
        <dbReference type="ChEBI" id="CHEBI:58052"/>
        <dbReference type="ChEBI" id="CHEBI:58223"/>
        <dbReference type="ChEBI" id="CHEBI:132367"/>
        <dbReference type="ChEBI" id="CHEBI:132368"/>
        <dbReference type="EC" id="2.4.1.17"/>
    </reaction>
</comment>
<evidence type="ECO:0000256" key="10">
    <source>
        <dbReference type="ARBA" id="ARBA00047475"/>
    </source>
</evidence>
<evidence type="ECO:0000313" key="11">
    <source>
        <dbReference type="EMBL" id="UMM32359.1"/>
    </source>
</evidence>
<evidence type="ECO:0000256" key="5">
    <source>
        <dbReference type="ARBA" id="ARBA00022679"/>
    </source>
</evidence>
<dbReference type="GO" id="GO:0016020">
    <property type="term" value="C:membrane"/>
    <property type="evidence" value="ECO:0007669"/>
    <property type="project" value="UniProtKB-SubCell"/>
</dbReference>
<keyword evidence="7" id="KW-0732">Signal</keyword>
<dbReference type="InterPro" id="IPR002213">
    <property type="entry name" value="UDP_glucos_trans"/>
</dbReference>
<dbReference type="EMBL" id="CP092624">
    <property type="protein sequence ID" value="UMM32359.1"/>
    <property type="molecule type" value="Genomic_DNA"/>
</dbReference>